<keyword evidence="2" id="KW-1185">Reference proteome</keyword>
<protein>
    <submittedName>
        <fullName evidence="1">Uncharacterized protein</fullName>
    </submittedName>
</protein>
<proteinExistence type="predicted"/>
<name>A0ABN2FHX7_9ACTN</name>
<evidence type="ECO:0000313" key="1">
    <source>
        <dbReference type="EMBL" id="GAA1647866.1"/>
    </source>
</evidence>
<dbReference type="Proteomes" id="UP001501319">
    <property type="component" value="Unassembled WGS sequence"/>
</dbReference>
<accession>A0ABN2FHX7</accession>
<comment type="caution">
    <text evidence="1">The sequence shown here is derived from an EMBL/GenBank/DDBJ whole genome shotgun (WGS) entry which is preliminary data.</text>
</comment>
<dbReference type="EMBL" id="BAAANE010000007">
    <property type="protein sequence ID" value="GAA1647866.1"/>
    <property type="molecule type" value="Genomic_DNA"/>
</dbReference>
<evidence type="ECO:0000313" key="2">
    <source>
        <dbReference type="Proteomes" id="UP001501319"/>
    </source>
</evidence>
<gene>
    <name evidence="1" type="ORF">GCM10009744_43950</name>
</gene>
<dbReference type="RefSeq" id="WP_344113742.1">
    <property type="nucleotide sequence ID" value="NZ_BAAANE010000007.1"/>
</dbReference>
<sequence>MPKSQWHLPGFLWFPAADLYGIQRVEDLDHVLDLCGAGVSGMMRRSESC</sequence>
<organism evidence="1 2">
    <name type="scientific">Kribbella alba</name>
    <dbReference type="NCBI Taxonomy" id="190197"/>
    <lineage>
        <taxon>Bacteria</taxon>
        <taxon>Bacillati</taxon>
        <taxon>Actinomycetota</taxon>
        <taxon>Actinomycetes</taxon>
        <taxon>Propionibacteriales</taxon>
        <taxon>Kribbellaceae</taxon>
        <taxon>Kribbella</taxon>
    </lineage>
</organism>
<reference evidence="1 2" key="1">
    <citation type="journal article" date="2019" name="Int. J. Syst. Evol. Microbiol.">
        <title>The Global Catalogue of Microorganisms (GCM) 10K type strain sequencing project: providing services to taxonomists for standard genome sequencing and annotation.</title>
        <authorList>
            <consortium name="The Broad Institute Genomics Platform"/>
            <consortium name="The Broad Institute Genome Sequencing Center for Infectious Disease"/>
            <person name="Wu L."/>
            <person name="Ma J."/>
        </authorList>
    </citation>
    <scope>NUCLEOTIDE SEQUENCE [LARGE SCALE GENOMIC DNA]</scope>
    <source>
        <strain evidence="1 2">JCM 14306</strain>
    </source>
</reference>